<reference evidence="7 8" key="1">
    <citation type="submission" date="2020-12" db="EMBL/GenBank/DDBJ databases">
        <title>Metabolic potential, ecology and presence of endohyphal bacteria is reflected in genomic diversity of Mucoromycotina.</title>
        <authorList>
            <person name="Muszewska A."/>
            <person name="Okrasinska A."/>
            <person name="Steczkiewicz K."/>
            <person name="Drgas O."/>
            <person name="Orlowska M."/>
            <person name="Perlinska-Lenart U."/>
            <person name="Aleksandrzak-Piekarczyk T."/>
            <person name="Szatraj K."/>
            <person name="Zielenkiewicz U."/>
            <person name="Pilsyk S."/>
            <person name="Malc E."/>
            <person name="Mieczkowski P."/>
            <person name="Kruszewska J.S."/>
            <person name="Biernat P."/>
            <person name="Pawlowska J."/>
        </authorList>
    </citation>
    <scope>NUCLEOTIDE SEQUENCE [LARGE SCALE GENOMIC DNA]</scope>
    <source>
        <strain evidence="7 8">CBS 142.35</strain>
    </source>
</reference>
<dbReference type="InterPro" id="IPR001763">
    <property type="entry name" value="Rhodanese-like_dom"/>
</dbReference>
<evidence type="ECO:0000259" key="5">
    <source>
        <dbReference type="PROSITE" id="PS50056"/>
    </source>
</evidence>
<dbReference type="InterPro" id="IPR000387">
    <property type="entry name" value="Tyr_Pase_dom"/>
</dbReference>
<evidence type="ECO:0000259" key="6">
    <source>
        <dbReference type="PROSITE" id="PS50206"/>
    </source>
</evidence>
<dbReference type="InterPro" id="IPR050348">
    <property type="entry name" value="Protein-Tyr_Phosphatase"/>
</dbReference>
<dbReference type="AlphaFoldDB" id="A0A8H7S8V0"/>
<dbReference type="InterPro" id="IPR003595">
    <property type="entry name" value="Tyr_Pase_cat"/>
</dbReference>
<dbReference type="PANTHER" id="PTHR19134:SF561">
    <property type="entry name" value="PROTEIN TYROSINE PHOSPHATASE 36E, ISOFORM A"/>
    <property type="match status" value="1"/>
</dbReference>
<dbReference type="SUPFAM" id="SSF52821">
    <property type="entry name" value="Rhodanese/Cell cycle control phosphatase"/>
    <property type="match status" value="1"/>
</dbReference>
<feature type="compositionally biased region" description="Low complexity" evidence="3">
    <location>
        <begin position="107"/>
        <end position="130"/>
    </location>
</feature>
<evidence type="ECO:0000313" key="7">
    <source>
        <dbReference type="EMBL" id="KAG2224980.1"/>
    </source>
</evidence>
<feature type="domain" description="Tyrosine-protein phosphatase" evidence="4">
    <location>
        <begin position="543"/>
        <end position="834"/>
    </location>
</feature>
<feature type="region of interest" description="Disordered" evidence="3">
    <location>
        <begin position="148"/>
        <end position="178"/>
    </location>
</feature>
<dbReference type="GO" id="GO:0004725">
    <property type="term" value="F:protein tyrosine phosphatase activity"/>
    <property type="evidence" value="ECO:0007669"/>
    <property type="project" value="UniProtKB-EC"/>
</dbReference>
<keyword evidence="8" id="KW-1185">Reference proteome</keyword>
<feature type="compositionally biased region" description="Low complexity" evidence="3">
    <location>
        <begin position="374"/>
        <end position="385"/>
    </location>
</feature>
<evidence type="ECO:0000256" key="1">
    <source>
        <dbReference type="ARBA" id="ARBA00009649"/>
    </source>
</evidence>
<dbReference type="EC" id="3.1.3.48" evidence="2"/>
<dbReference type="PRINTS" id="PR00700">
    <property type="entry name" value="PRTYPHPHTASE"/>
</dbReference>
<dbReference type="InterPro" id="IPR029021">
    <property type="entry name" value="Prot-tyrosine_phosphatase-like"/>
</dbReference>
<comment type="caution">
    <text evidence="7">The sequence shown here is derived from an EMBL/GenBank/DDBJ whole genome shotgun (WGS) entry which is preliminary data.</text>
</comment>
<dbReference type="PROSITE" id="PS50055">
    <property type="entry name" value="TYR_PHOSPHATASE_PTP"/>
    <property type="match status" value="1"/>
</dbReference>
<dbReference type="PANTHER" id="PTHR19134">
    <property type="entry name" value="RECEPTOR-TYPE TYROSINE-PROTEIN PHOSPHATASE"/>
    <property type="match status" value="1"/>
</dbReference>
<dbReference type="Pfam" id="PF00581">
    <property type="entry name" value="Rhodanese"/>
    <property type="match status" value="1"/>
</dbReference>
<comment type="similarity">
    <text evidence="1">Belongs to the protein-tyrosine phosphatase family. Non-receptor class subfamily.</text>
</comment>
<dbReference type="Gene3D" id="3.40.250.10">
    <property type="entry name" value="Rhodanese-like domain"/>
    <property type="match status" value="1"/>
</dbReference>
<feature type="domain" description="Tyrosine specific protein phosphatases" evidence="5">
    <location>
        <begin position="736"/>
        <end position="825"/>
    </location>
</feature>
<feature type="compositionally biased region" description="Low complexity" evidence="3">
    <location>
        <begin position="57"/>
        <end position="66"/>
    </location>
</feature>
<gene>
    <name evidence="7" type="ORF">INT45_000101</name>
</gene>
<feature type="compositionally biased region" description="Polar residues" evidence="3">
    <location>
        <begin position="1"/>
        <end position="13"/>
    </location>
</feature>
<evidence type="ECO:0000313" key="8">
    <source>
        <dbReference type="Proteomes" id="UP000646827"/>
    </source>
</evidence>
<feature type="region of interest" description="Disordered" evidence="3">
    <location>
        <begin position="95"/>
        <end position="130"/>
    </location>
</feature>
<dbReference type="Gene3D" id="3.90.190.10">
    <property type="entry name" value="Protein tyrosine phosphatase superfamily"/>
    <property type="match status" value="1"/>
</dbReference>
<dbReference type="Pfam" id="PF00102">
    <property type="entry name" value="Y_phosphatase"/>
    <property type="match status" value="1"/>
</dbReference>
<name>A0A8H7S8V0_9FUNG</name>
<dbReference type="Proteomes" id="UP000646827">
    <property type="component" value="Unassembled WGS sequence"/>
</dbReference>
<accession>A0A8H7S8V0</accession>
<dbReference type="SMART" id="SM00450">
    <property type="entry name" value="RHOD"/>
    <property type="match status" value="1"/>
</dbReference>
<dbReference type="InterPro" id="IPR036873">
    <property type="entry name" value="Rhodanese-like_dom_sf"/>
</dbReference>
<feature type="domain" description="Rhodanese" evidence="6">
    <location>
        <begin position="208"/>
        <end position="325"/>
    </location>
</feature>
<evidence type="ECO:0000256" key="3">
    <source>
        <dbReference type="SAM" id="MobiDB-lite"/>
    </source>
</evidence>
<feature type="region of interest" description="Disordered" evidence="3">
    <location>
        <begin position="374"/>
        <end position="411"/>
    </location>
</feature>
<dbReference type="SUPFAM" id="SSF52799">
    <property type="entry name" value="(Phosphotyrosine protein) phosphatases II"/>
    <property type="match status" value="1"/>
</dbReference>
<dbReference type="EMBL" id="JAEPRB010000034">
    <property type="protein sequence ID" value="KAG2224980.1"/>
    <property type="molecule type" value="Genomic_DNA"/>
</dbReference>
<dbReference type="OrthoDB" id="10253954at2759"/>
<feature type="region of interest" description="Disordered" evidence="3">
    <location>
        <begin position="1"/>
        <end position="66"/>
    </location>
</feature>
<proteinExistence type="inferred from homology"/>
<dbReference type="PROSITE" id="PS50056">
    <property type="entry name" value="TYR_PHOSPHATASE_2"/>
    <property type="match status" value="1"/>
</dbReference>
<evidence type="ECO:0000259" key="4">
    <source>
        <dbReference type="PROSITE" id="PS50055"/>
    </source>
</evidence>
<dbReference type="CDD" id="cd18533">
    <property type="entry name" value="PTP_fungal"/>
    <property type="match status" value="1"/>
</dbReference>
<sequence length="839" mass="94056">MIECPSTPNALHPSTTANNNNNTSTSGPGDSYFTPRTTIPPTLTQDHQHHHGSNEYQEQQQEQQQQLVAPTPYFTAPRSPLLQHQEFFNAIQNRYNSTSPFGDDSSKQLQQQPSYPSSSSSSQQVVQSVSPLAFQQPAPPKLLSMGSLAARRKQQQQQQNNFSKPPLSTATTTTATSILPPGVANRLRALTPEQLNEHLLKNNNNQQQQHALLLIDIRSFVHYSHLHIQSAINVSIPNTILKRPSFTLDKVSEVIVSDTQREAWKQWSQYEHIILYDQQSEALQENHNAITYLCVKFHQANYKGSLGYLKGGMSLFSTVYPNHCASAPVTNNTRSKGLQLGMATMSGPMTPGLSGLPSTSLTLSSLANNSNNINNNFANSNNNSSVPLSQTGSRKRPQGLHLGSLPSSVSAPGPFSAPTVAMNNQQFNPFFSNIRQNMELSHGSIKERFPIRLPSSSSCQVDMATGRVTKRQLRQGLSVVPTWLRDMFNSNEGPRKLAELYEVIERTEQRRLQSVMAHHSKVTTNLEEHPFSIVAGIEMGALNRYTNIWPFEYTRVKLKSYAPGSTGYINASFIEYIDCDPATIASPSASLENSVPALRSLNDQRNISPTGRHYRRYISTQGPLPTTFGDFWTVVWEQETRVIVMLTKEEEMNRIKCHRYWPSNIGEFIIYGPVKVTLISETTHASSSPSPETTEDQTLIREFAIEKEGQERRTVHHIQYMGWMDFGVPDDPVGTLELVKLADEIQSKWEQQKAGPMIVHCSAGCGRAGAFCAIDTVIHRLRSSSSCLERLCESERLGELDMMYQTVAKFREQRVSMVQTLRQFVFCYEAILWWILGYG</sequence>
<dbReference type="SMART" id="SM00194">
    <property type="entry name" value="PTPc"/>
    <property type="match status" value="1"/>
</dbReference>
<dbReference type="PROSITE" id="PS50206">
    <property type="entry name" value="RHODANESE_3"/>
    <property type="match status" value="1"/>
</dbReference>
<feature type="compositionally biased region" description="Low complexity" evidence="3">
    <location>
        <begin position="14"/>
        <end position="26"/>
    </location>
</feature>
<dbReference type="SMART" id="SM00404">
    <property type="entry name" value="PTPc_motif"/>
    <property type="match status" value="1"/>
</dbReference>
<feature type="compositionally biased region" description="Polar residues" evidence="3">
    <location>
        <begin position="34"/>
        <end position="45"/>
    </location>
</feature>
<organism evidence="7 8">
    <name type="scientific">Circinella minor</name>
    <dbReference type="NCBI Taxonomy" id="1195481"/>
    <lineage>
        <taxon>Eukaryota</taxon>
        <taxon>Fungi</taxon>
        <taxon>Fungi incertae sedis</taxon>
        <taxon>Mucoromycota</taxon>
        <taxon>Mucoromycotina</taxon>
        <taxon>Mucoromycetes</taxon>
        <taxon>Mucorales</taxon>
        <taxon>Lichtheimiaceae</taxon>
        <taxon>Circinella</taxon>
    </lineage>
</organism>
<evidence type="ECO:0000256" key="2">
    <source>
        <dbReference type="ARBA" id="ARBA00013064"/>
    </source>
</evidence>
<protein>
    <recommendedName>
        <fullName evidence="2">protein-tyrosine-phosphatase</fullName>
        <ecNumber evidence="2">3.1.3.48</ecNumber>
    </recommendedName>
</protein>
<dbReference type="InterPro" id="IPR000242">
    <property type="entry name" value="PTP_cat"/>
</dbReference>